<evidence type="ECO:0000313" key="1">
    <source>
        <dbReference type="EMBL" id="MFC0179032.1"/>
    </source>
</evidence>
<name>A0ABV6C7V1_9GAMM</name>
<organism evidence="1 2">
    <name type="scientific">Thorsellia kenyensis</name>
    <dbReference type="NCBI Taxonomy" id="1549888"/>
    <lineage>
        <taxon>Bacteria</taxon>
        <taxon>Pseudomonadati</taxon>
        <taxon>Pseudomonadota</taxon>
        <taxon>Gammaproteobacteria</taxon>
        <taxon>Enterobacterales</taxon>
        <taxon>Thorselliaceae</taxon>
        <taxon>Thorsellia</taxon>
    </lineage>
</organism>
<accession>A0ABV6C7V1</accession>
<dbReference type="RefSeq" id="WP_385876126.1">
    <property type="nucleotide sequence ID" value="NZ_JBHLXE010000027.1"/>
</dbReference>
<sequence>MLGQFPESINKAIIESMDIHSEMASKILSNELIAKGFAGLMFDVLMRGMGGDRV</sequence>
<dbReference type="EMBL" id="JBHLXE010000027">
    <property type="protein sequence ID" value="MFC0179032.1"/>
    <property type="molecule type" value="Genomic_DNA"/>
</dbReference>
<evidence type="ECO:0000313" key="2">
    <source>
        <dbReference type="Proteomes" id="UP001589758"/>
    </source>
</evidence>
<reference evidence="1 2" key="1">
    <citation type="submission" date="2024-09" db="EMBL/GenBank/DDBJ databases">
        <authorList>
            <person name="Sun Q."/>
            <person name="Mori K."/>
        </authorList>
    </citation>
    <scope>NUCLEOTIDE SEQUENCE [LARGE SCALE GENOMIC DNA]</scope>
    <source>
        <strain evidence="1 2">CCM 8545</strain>
    </source>
</reference>
<gene>
    <name evidence="1" type="ORF">ACFFIT_02800</name>
</gene>
<keyword evidence="2" id="KW-1185">Reference proteome</keyword>
<comment type="caution">
    <text evidence="1">The sequence shown here is derived from an EMBL/GenBank/DDBJ whole genome shotgun (WGS) entry which is preliminary data.</text>
</comment>
<protein>
    <submittedName>
        <fullName evidence="1">Uncharacterized protein</fullName>
    </submittedName>
</protein>
<proteinExistence type="predicted"/>
<dbReference type="Proteomes" id="UP001589758">
    <property type="component" value="Unassembled WGS sequence"/>
</dbReference>